<dbReference type="Gene3D" id="3.40.50.720">
    <property type="entry name" value="NAD(P)-binding Rossmann-like Domain"/>
    <property type="match status" value="1"/>
</dbReference>
<evidence type="ECO:0000256" key="3">
    <source>
        <dbReference type="ARBA" id="ARBA00023002"/>
    </source>
</evidence>
<keyword evidence="5" id="KW-1185">Reference proteome</keyword>
<dbReference type="PANTHER" id="PTHR43544">
    <property type="entry name" value="SHORT-CHAIN DEHYDROGENASE/REDUCTASE"/>
    <property type="match status" value="1"/>
</dbReference>
<reference evidence="4 5" key="1">
    <citation type="journal article" date="2017" name="Mycologia">
        <title>Bifiguratus adelaidae, gen. et sp. nov., a new member of Mucoromycotina in endophytic and soil-dwelling habitats.</title>
        <authorList>
            <person name="Torres-Cruz T.J."/>
            <person name="Billingsley Tobias T.L."/>
            <person name="Almatruk M."/>
            <person name="Hesse C."/>
            <person name="Kuske C.R."/>
            <person name="Desiro A."/>
            <person name="Benucci G.M."/>
            <person name="Bonito G."/>
            <person name="Stajich J.E."/>
            <person name="Dunlap C."/>
            <person name="Arnold A.E."/>
            <person name="Porras-Alfaro A."/>
        </authorList>
    </citation>
    <scope>NUCLEOTIDE SEQUENCE [LARGE SCALE GENOMIC DNA]</scope>
    <source>
        <strain evidence="4 5">AZ0501</strain>
    </source>
</reference>
<accession>A0A261XWL9</accession>
<dbReference type="CDD" id="cd05325">
    <property type="entry name" value="carb_red_sniffer_like_SDR_c"/>
    <property type="match status" value="1"/>
</dbReference>
<keyword evidence="2" id="KW-0521">NADP</keyword>
<name>A0A261XWL9_9FUNG</name>
<comment type="similarity">
    <text evidence="1">Belongs to the short-chain dehydrogenases/reductases (SDR) family.</text>
</comment>
<evidence type="ECO:0000256" key="1">
    <source>
        <dbReference type="ARBA" id="ARBA00006484"/>
    </source>
</evidence>
<comment type="caution">
    <text evidence="4">The sequence shown here is derived from an EMBL/GenBank/DDBJ whole genome shotgun (WGS) entry which is preliminary data.</text>
</comment>
<protein>
    <submittedName>
        <fullName evidence="4">Uncharacterized protein</fullName>
    </submittedName>
</protein>
<dbReference type="Pfam" id="PF00106">
    <property type="entry name" value="adh_short"/>
    <property type="match status" value="1"/>
</dbReference>
<evidence type="ECO:0000256" key="2">
    <source>
        <dbReference type="ARBA" id="ARBA00022857"/>
    </source>
</evidence>
<dbReference type="InterPro" id="IPR002347">
    <property type="entry name" value="SDR_fam"/>
</dbReference>
<keyword evidence="3" id="KW-0560">Oxidoreductase</keyword>
<proteinExistence type="inferred from homology"/>
<dbReference type="SUPFAM" id="SSF51735">
    <property type="entry name" value="NAD(P)-binding Rossmann-fold domains"/>
    <property type="match status" value="1"/>
</dbReference>
<dbReference type="InterPro" id="IPR051468">
    <property type="entry name" value="Fungal_SecMetab_SDRs"/>
</dbReference>
<dbReference type="PANTHER" id="PTHR43544:SF7">
    <property type="entry name" value="NADB-LER2"/>
    <property type="match status" value="1"/>
</dbReference>
<sequence length="237" mass="25936">MAQTYLITGTSRGIGLAVVKQLIERGDIVIAGARQPEASEGLKAIRSPNLHVIRLDVSDTESIANAVKEVDRIAPSGLDVLINNAAALTKPALMSIKEEPSIELLTAFKNNSVSVLDMTRSFIPALMKKQRRLVINVSSQAGSMQFMRTTEFKLIRASYAVSKAAVNMLHAMLSGAYEDDKFTFISIHPGAVETNMNSIAFDLTPDQSAEAMIQVFDKLTFENNGDFLNYNGEKLPW</sequence>
<dbReference type="PRINTS" id="PR00081">
    <property type="entry name" value="GDHRDH"/>
</dbReference>
<organism evidence="4 5">
    <name type="scientific">Bifiguratus adelaidae</name>
    <dbReference type="NCBI Taxonomy" id="1938954"/>
    <lineage>
        <taxon>Eukaryota</taxon>
        <taxon>Fungi</taxon>
        <taxon>Fungi incertae sedis</taxon>
        <taxon>Mucoromycota</taxon>
        <taxon>Mucoromycotina</taxon>
        <taxon>Endogonomycetes</taxon>
        <taxon>Endogonales</taxon>
        <taxon>Endogonales incertae sedis</taxon>
        <taxon>Bifiguratus</taxon>
    </lineage>
</organism>
<dbReference type="EMBL" id="MVBO01000127">
    <property type="protein sequence ID" value="OZJ02753.1"/>
    <property type="molecule type" value="Genomic_DNA"/>
</dbReference>
<dbReference type="GO" id="GO:0016491">
    <property type="term" value="F:oxidoreductase activity"/>
    <property type="evidence" value="ECO:0007669"/>
    <property type="project" value="UniProtKB-KW"/>
</dbReference>
<dbReference type="Proteomes" id="UP000242875">
    <property type="component" value="Unassembled WGS sequence"/>
</dbReference>
<evidence type="ECO:0000313" key="5">
    <source>
        <dbReference type="Proteomes" id="UP000242875"/>
    </source>
</evidence>
<evidence type="ECO:0000313" key="4">
    <source>
        <dbReference type="EMBL" id="OZJ02753.1"/>
    </source>
</evidence>
<dbReference type="OrthoDB" id="9876299at2759"/>
<dbReference type="InterPro" id="IPR036291">
    <property type="entry name" value="NAD(P)-bd_dom_sf"/>
</dbReference>
<gene>
    <name evidence="4" type="ORF">BZG36_03346</name>
</gene>
<dbReference type="AlphaFoldDB" id="A0A261XWL9"/>
<dbReference type="GO" id="GO:0005737">
    <property type="term" value="C:cytoplasm"/>
    <property type="evidence" value="ECO:0007669"/>
    <property type="project" value="TreeGrafter"/>
</dbReference>